<dbReference type="OrthoDB" id="255848at2"/>
<dbReference type="PROSITE" id="PS00409">
    <property type="entry name" value="PROKAR_NTER_METHYL"/>
    <property type="match status" value="1"/>
</dbReference>
<evidence type="ECO:0000313" key="3">
    <source>
        <dbReference type="EMBL" id="QEL14977.1"/>
    </source>
</evidence>
<dbReference type="InterPro" id="IPR027558">
    <property type="entry name" value="Pre_pil_HX9DG_C"/>
</dbReference>
<evidence type="ECO:0000313" key="4">
    <source>
        <dbReference type="Proteomes" id="UP000324974"/>
    </source>
</evidence>
<dbReference type="InterPro" id="IPR045584">
    <property type="entry name" value="Pilin-like"/>
</dbReference>
<proteinExistence type="predicted"/>
<dbReference type="NCBIfam" id="TIGR02532">
    <property type="entry name" value="IV_pilin_GFxxxE"/>
    <property type="match status" value="1"/>
</dbReference>
<evidence type="ECO:0000256" key="1">
    <source>
        <dbReference type="SAM" id="Phobius"/>
    </source>
</evidence>
<sequence>MRSLSSRSRRGGFTLIELLVVIAIIAILIGLLLPAVQKVREAAARIKCANNLKQLSLGMHAHHDTVGVLPWGRAGNLDTISWAVLILPYVEQQNLWTRFTDPVINGTSYPLYTRGVNPKATVHTIIRGQFRDTGAMKIPVSVFNCPSRVPGRVSVTGSDTAGSTSTTEGICGDYAVNFGSGTSTADGNNGSFSWNVDPGVGLTFAAITDGTSNTMLLGEKHVLRDGLTQWGAGANNQDGPIYTSKPWDVGGRKAGTGFPLALDATSPYAGQFGSWHTGVVQFAFADGGVRTLRVSTPGSTLALLTGRNDGQVIPNVD</sequence>
<dbReference type="InterPro" id="IPR011453">
    <property type="entry name" value="DUF1559"/>
</dbReference>
<dbReference type="AlphaFoldDB" id="A0A5C1A9T0"/>
<evidence type="ECO:0000259" key="2">
    <source>
        <dbReference type="Pfam" id="PF07596"/>
    </source>
</evidence>
<dbReference type="InterPro" id="IPR012902">
    <property type="entry name" value="N_methyl_site"/>
</dbReference>
<dbReference type="EMBL" id="CP042425">
    <property type="protein sequence ID" value="QEL14977.1"/>
    <property type="molecule type" value="Genomic_DNA"/>
</dbReference>
<gene>
    <name evidence="3" type="ORF">PX52LOC_01882</name>
</gene>
<dbReference type="Pfam" id="PF07963">
    <property type="entry name" value="N_methyl"/>
    <property type="match status" value="1"/>
</dbReference>
<reference evidence="4" key="1">
    <citation type="submission" date="2019-08" db="EMBL/GenBank/DDBJ databases">
        <title>Limnoglobus roseus gen. nov., sp. nov., a novel freshwater planctomycete with a giant genome from the family Gemmataceae.</title>
        <authorList>
            <person name="Kulichevskaya I.S."/>
            <person name="Naumoff D.G."/>
            <person name="Miroshnikov K."/>
            <person name="Ivanova A."/>
            <person name="Philippov D.A."/>
            <person name="Hakobyan A."/>
            <person name="Rijpstra I.C."/>
            <person name="Sinninghe Damste J.S."/>
            <person name="Liesack W."/>
            <person name="Dedysh S.N."/>
        </authorList>
    </citation>
    <scope>NUCLEOTIDE SEQUENCE [LARGE SCALE GENOMIC DNA]</scope>
    <source>
        <strain evidence="4">PX52</strain>
    </source>
</reference>
<feature type="domain" description="DUF1559" evidence="2">
    <location>
        <begin position="37"/>
        <end position="294"/>
    </location>
</feature>
<keyword evidence="1" id="KW-0812">Transmembrane</keyword>
<dbReference type="Pfam" id="PF07596">
    <property type="entry name" value="SBP_bac_10"/>
    <property type="match status" value="1"/>
</dbReference>
<keyword evidence="1" id="KW-0472">Membrane</keyword>
<dbReference type="NCBIfam" id="TIGR04294">
    <property type="entry name" value="pre_pil_HX9DG"/>
    <property type="match status" value="1"/>
</dbReference>
<dbReference type="RefSeq" id="WP_149115454.1">
    <property type="nucleotide sequence ID" value="NZ_CP042425.1"/>
</dbReference>
<keyword evidence="4" id="KW-1185">Reference proteome</keyword>
<dbReference type="PANTHER" id="PTHR30093:SF2">
    <property type="entry name" value="TYPE II SECRETION SYSTEM PROTEIN H"/>
    <property type="match status" value="1"/>
</dbReference>
<organism evidence="3 4">
    <name type="scientific">Limnoglobus roseus</name>
    <dbReference type="NCBI Taxonomy" id="2598579"/>
    <lineage>
        <taxon>Bacteria</taxon>
        <taxon>Pseudomonadati</taxon>
        <taxon>Planctomycetota</taxon>
        <taxon>Planctomycetia</taxon>
        <taxon>Gemmatales</taxon>
        <taxon>Gemmataceae</taxon>
        <taxon>Limnoglobus</taxon>
    </lineage>
</organism>
<protein>
    <recommendedName>
        <fullName evidence="2">DUF1559 domain-containing protein</fullName>
    </recommendedName>
</protein>
<dbReference type="PANTHER" id="PTHR30093">
    <property type="entry name" value="GENERAL SECRETION PATHWAY PROTEIN G"/>
    <property type="match status" value="1"/>
</dbReference>
<dbReference type="Gene3D" id="3.30.700.10">
    <property type="entry name" value="Glycoprotein, Type 4 Pilin"/>
    <property type="match status" value="1"/>
</dbReference>
<dbReference type="KEGG" id="lrs:PX52LOC_01882"/>
<dbReference type="Proteomes" id="UP000324974">
    <property type="component" value="Chromosome"/>
</dbReference>
<feature type="transmembrane region" description="Helical" evidence="1">
    <location>
        <begin position="12"/>
        <end position="33"/>
    </location>
</feature>
<dbReference type="SUPFAM" id="SSF54523">
    <property type="entry name" value="Pili subunits"/>
    <property type="match status" value="1"/>
</dbReference>
<name>A0A5C1A9T0_9BACT</name>
<keyword evidence="1" id="KW-1133">Transmembrane helix</keyword>
<accession>A0A5C1A9T0</accession>